<evidence type="ECO:0000313" key="2">
    <source>
        <dbReference type="Proteomes" id="UP000606786"/>
    </source>
</evidence>
<sequence>MKIVIARANVKPEPFSRHLSGGRTFNYAAPCPVALTGCNDLFASYTHNTPRTHTVVYECISLALTACDPLHVSITFVVSRCNFVARPLCGTFTGATRSLAIAPFYTLMTR</sequence>
<comment type="caution">
    <text evidence="1">The sequence shown here is derived from an EMBL/GenBank/DDBJ whole genome shotgun (WGS) entry which is preliminary data.</text>
</comment>
<gene>
    <name evidence="1" type="ORF">CCAP1982_LOCUS11869</name>
</gene>
<accession>A0A811V1V9</accession>
<name>A0A811V1V9_CERCA</name>
<dbReference type="Proteomes" id="UP000606786">
    <property type="component" value="Unassembled WGS sequence"/>
</dbReference>
<reference evidence="1" key="1">
    <citation type="submission" date="2020-11" db="EMBL/GenBank/DDBJ databases">
        <authorList>
            <person name="Whitehead M."/>
        </authorList>
    </citation>
    <scope>NUCLEOTIDE SEQUENCE</scope>
    <source>
        <strain evidence="1">EGII</strain>
    </source>
</reference>
<dbReference type="AlphaFoldDB" id="A0A811V1V9"/>
<organism evidence="1 2">
    <name type="scientific">Ceratitis capitata</name>
    <name type="common">Mediterranean fruit fly</name>
    <name type="synonym">Tephritis capitata</name>
    <dbReference type="NCBI Taxonomy" id="7213"/>
    <lineage>
        <taxon>Eukaryota</taxon>
        <taxon>Metazoa</taxon>
        <taxon>Ecdysozoa</taxon>
        <taxon>Arthropoda</taxon>
        <taxon>Hexapoda</taxon>
        <taxon>Insecta</taxon>
        <taxon>Pterygota</taxon>
        <taxon>Neoptera</taxon>
        <taxon>Endopterygota</taxon>
        <taxon>Diptera</taxon>
        <taxon>Brachycera</taxon>
        <taxon>Muscomorpha</taxon>
        <taxon>Tephritoidea</taxon>
        <taxon>Tephritidae</taxon>
        <taxon>Ceratitis</taxon>
        <taxon>Ceratitis</taxon>
    </lineage>
</organism>
<proteinExistence type="predicted"/>
<protein>
    <submittedName>
        <fullName evidence="1">(Mediterranean fruit fly) hypothetical protein</fullName>
    </submittedName>
</protein>
<dbReference type="EMBL" id="CAJHJT010000034">
    <property type="protein sequence ID" value="CAD7003413.1"/>
    <property type="molecule type" value="Genomic_DNA"/>
</dbReference>
<keyword evidence="2" id="KW-1185">Reference proteome</keyword>
<evidence type="ECO:0000313" key="1">
    <source>
        <dbReference type="EMBL" id="CAD7003413.1"/>
    </source>
</evidence>